<proteinExistence type="predicted"/>
<dbReference type="AlphaFoldDB" id="T1GKJ1"/>
<reference evidence="1" key="2">
    <citation type="submission" date="2015-06" db="UniProtKB">
        <authorList>
            <consortium name="EnsemblMetazoa"/>
        </authorList>
    </citation>
    <scope>IDENTIFICATION</scope>
</reference>
<dbReference type="Proteomes" id="UP000015102">
    <property type="component" value="Unassembled WGS sequence"/>
</dbReference>
<dbReference type="EMBL" id="CAQQ02084589">
    <property type="status" value="NOT_ANNOTATED_CDS"/>
    <property type="molecule type" value="Genomic_DNA"/>
</dbReference>
<protein>
    <submittedName>
        <fullName evidence="1">Uncharacterized protein</fullName>
    </submittedName>
</protein>
<dbReference type="EnsemblMetazoa" id="MESCA004017-RA">
    <property type="protein sequence ID" value="MESCA004017-PA"/>
    <property type="gene ID" value="MESCA004017"/>
</dbReference>
<keyword evidence="2" id="KW-1185">Reference proteome</keyword>
<dbReference type="HOGENOM" id="CLU_3144422_0_0_1"/>
<evidence type="ECO:0000313" key="2">
    <source>
        <dbReference type="Proteomes" id="UP000015102"/>
    </source>
</evidence>
<reference evidence="2" key="1">
    <citation type="submission" date="2013-02" db="EMBL/GenBank/DDBJ databases">
        <authorList>
            <person name="Hughes D."/>
        </authorList>
    </citation>
    <scope>NUCLEOTIDE SEQUENCE</scope>
    <source>
        <strain>Durham</strain>
        <strain evidence="2">NC isolate 2 -- Noor lab</strain>
    </source>
</reference>
<accession>T1GKJ1</accession>
<sequence length="49" mass="5686">MLNYKMSELIRPPPTPVNYRILKKMKADGEIKGHERCQGECIPLREDSV</sequence>
<name>T1GKJ1_MEGSC</name>
<evidence type="ECO:0000313" key="1">
    <source>
        <dbReference type="EnsemblMetazoa" id="MESCA004017-PA"/>
    </source>
</evidence>
<dbReference type="EMBL" id="CAQQ02084588">
    <property type="status" value="NOT_ANNOTATED_CDS"/>
    <property type="molecule type" value="Genomic_DNA"/>
</dbReference>
<organism evidence="1 2">
    <name type="scientific">Megaselia scalaris</name>
    <name type="common">Humpbacked fly</name>
    <name type="synonym">Phora scalaris</name>
    <dbReference type="NCBI Taxonomy" id="36166"/>
    <lineage>
        <taxon>Eukaryota</taxon>
        <taxon>Metazoa</taxon>
        <taxon>Ecdysozoa</taxon>
        <taxon>Arthropoda</taxon>
        <taxon>Hexapoda</taxon>
        <taxon>Insecta</taxon>
        <taxon>Pterygota</taxon>
        <taxon>Neoptera</taxon>
        <taxon>Endopterygota</taxon>
        <taxon>Diptera</taxon>
        <taxon>Brachycera</taxon>
        <taxon>Muscomorpha</taxon>
        <taxon>Platypezoidea</taxon>
        <taxon>Phoridae</taxon>
        <taxon>Megaseliini</taxon>
        <taxon>Megaselia</taxon>
    </lineage>
</organism>